<accession>D6YA02</accession>
<protein>
    <submittedName>
        <fullName evidence="2">Uncharacterized protein</fullName>
    </submittedName>
</protein>
<reference evidence="2 3" key="1">
    <citation type="submission" date="2010-01" db="EMBL/GenBank/DDBJ databases">
        <title>The complete genome of Thermobispora bispora DSM 43833.</title>
        <authorList>
            <consortium name="US DOE Joint Genome Institute (JGI-PGF)"/>
            <person name="Lucas S."/>
            <person name="Copeland A."/>
            <person name="Lapidus A."/>
            <person name="Glavina del Rio T."/>
            <person name="Dalin E."/>
            <person name="Tice H."/>
            <person name="Bruce D."/>
            <person name="Goodwin L."/>
            <person name="Pitluck S."/>
            <person name="Kyrpides N."/>
            <person name="Mavromatis K."/>
            <person name="Ivanova N."/>
            <person name="Mikhailova N."/>
            <person name="Chertkov O."/>
            <person name="Brettin T."/>
            <person name="Detter J.C."/>
            <person name="Han C."/>
            <person name="Larimer F."/>
            <person name="Land M."/>
            <person name="Hauser L."/>
            <person name="Markowitz V."/>
            <person name="Cheng J.-F."/>
            <person name="Hugenholtz P."/>
            <person name="Woyke T."/>
            <person name="Wu D."/>
            <person name="Jando M."/>
            <person name="Schneider S."/>
            <person name="Klenk H.-P."/>
            <person name="Eisen J.A."/>
        </authorList>
    </citation>
    <scope>NUCLEOTIDE SEQUENCE [LARGE SCALE GENOMIC DNA]</scope>
    <source>
        <strain evidence="3">ATCC 19993 / DSM 43833 / CBS 139.67 / JCM 10125 / KCTC 9307 / NBRC 14880 / R51</strain>
    </source>
</reference>
<dbReference type="KEGG" id="tbi:Tbis_1427"/>
<sequence length="55" mass="6111">MKYGRASAIKPPEAEDLPNHRPPEGVPWPEVGIPGRQVSRLIFSPSEVNCSNGRW</sequence>
<dbReference type="Proteomes" id="UP000006640">
    <property type="component" value="Chromosome"/>
</dbReference>
<dbReference type="AlphaFoldDB" id="D6YA02"/>
<name>D6YA02_THEBD</name>
<organism evidence="2 3">
    <name type="scientific">Thermobispora bispora (strain ATCC 19993 / DSM 43833 / CBS 139.67 / JCM 10125 / KCTC 9307 / NBRC 14880 / R51)</name>
    <dbReference type="NCBI Taxonomy" id="469371"/>
    <lineage>
        <taxon>Bacteria</taxon>
        <taxon>Bacillati</taxon>
        <taxon>Actinomycetota</taxon>
        <taxon>Actinomycetes</taxon>
        <taxon>Streptosporangiales</taxon>
        <taxon>Streptosporangiaceae</taxon>
        <taxon>Thermobispora</taxon>
    </lineage>
</organism>
<proteinExistence type="predicted"/>
<evidence type="ECO:0000313" key="2">
    <source>
        <dbReference type="EMBL" id="ADG88145.1"/>
    </source>
</evidence>
<feature type="region of interest" description="Disordered" evidence="1">
    <location>
        <begin position="1"/>
        <end position="29"/>
    </location>
</feature>
<evidence type="ECO:0000313" key="3">
    <source>
        <dbReference type="Proteomes" id="UP000006640"/>
    </source>
</evidence>
<evidence type="ECO:0000256" key="1">
    <source>
        <dbReference type="SAM" id="MobiDB-lite"/>
    </source>
</evidence>
<keyword evidence="3" id="KW-1185">Reference proteome</keyword>
<dbReference type="EMBL" id="CP001874">
    <property type="protein sequence ID" value="ADG88145.1"/>
    <property type="molecule type" value="Genomic_DNA"/>
</dbReference>
<gene>
    <name evidence="2" type="ordered locus">Tbis_1427</name>
</gene>
<dbReference type="HOGENOM" id="CLU_3030958_0_0_11"/>